<dbReference type="InterPro" id="IPR029501">
    <property type="entry name" value="EndoU_bac"/>
</dbReference>
<organism evidence="2 3">
    <name type="scientific">Meridianimarinicoccus roseus</name>
    <dbReference type="NCBI Taxonomy" id="2072018"/>
    <lineage>
        <taxon>Bacteria</taxon>
        <taxon>Pseudomonadati</taxon>
        <taxon>Pseudomonadota</taxon>
        <taxon>Alphaproteobacteria</taxon>
        <taxon>Rhodobacterales</taxon>
        <taxon>Paracoccaceae</taxon>
        <taxon>Meridianimarinicoccus</taxon>
    </lineage>
</organism>
<proteinExistence type="predicted"/>
<dbReference type="OrthoDB" id="9882489at2"/>
<dbReference type="GO" id="GO:0004519">
    <property type="term" value="F:endonuclease activity"/>
    <property type="evidence" value="ECO:0007669"/>
    <property type="project" value="InterPro"/>
</dbReference>
<dbReference type="RefSeq" id="WP_109810284.1">
    <property type="nucleotide sequence ID" value="NZ_QGKU01000012.1"/>
</dbReference>
<evidence type="ECO:0000313" key="2">
    <source>
        <dbReference type="EMBL" id="PWR04055.1"/>
    </source>
</evidence>
<dbReference type="Proteomes" id="UP000245680">
    <property type="component" value="Unassembled WGS sequence"/>
</dbReference>
<dbReference type="Pfam" id="PF14436">
    <property type="entry name" value="EndoU_bacteria"/>
    <property type="match status" value="1"/>
</dbReference>
<evidence type="ECO:0000313" key="3">
    <source>
        <dbReference type="Proteomes" id="UP000245680"/>
    </source>
</evidence>
<dbReference type="EMBL" id="QGKU01000012">
    <property type="protein sequence ID" value="PWR04055.1"/>
    <property type="molecule type" value="Genomic_DNA"/>
</dbReference>
<name>A0A2V2LF06_9RHOB</name>
<evidence type="ECO:0000259" key="1">
    <source>
        <dbReference type="Pfam" id="PF14436"/>
    </source>
</evidence>
<reference evidence="2 3" key="1">
    <citation type="submission" date="2018-05" db="EMBL/GenBank/DDBJ databases">
        <title>Rhodobacteraceae gen. nov., sp. nov. isolated from sea water.</title>
        <authorList>
            <person name="Ren Y."/>
        </authorList>
    </citation>
    <scope>NUCLEOTIDE SEQUENCE [LARGE SCALE GENOMIC DNA]</scope>
    <source>
        <strain evidence="2 3">TG-679</strain>
    </source>
</reference>
<comment type="caution">
    <text evidence="2">The sequence shown here is derived from an EMBL/GenBank/DDBJ whole genome shotgun (WGS) entry which is preliminary data.</text>
</comment>
<sequence>MAKEKPKDSIIAVRIAGGVRFAATAQNHIMLGDSTNGPGAHTGLHSFNVAAGQYPTRTVNITEHDSRVNDIYTASVSLRGGKAPKVSSFFPSDMDWNAIKAAITEAWEDCQIYAPQSEIYRQMMAKYNLGMCGMATIAGQRIWIGSMKSGKGPNGIETAFPAVNNKFN</sequence>
<feature type="domain" description="Bacterial EndoU nuclease" evidence="1">
    <location>
        <begin position="25"/>
        <end position="131"/>
    </location>
</feature>
<keyword evidence="3" id="KW-1185">Reference proteome</keyword>
<protein>
    <recommendedName>
        <fullName evidence="1">Bacterial EndoU nuclease domain-containing protein</fullName>
    </recommendedName>
</protein>
<accession>A0A2V2LF06</accession>
<gene>
    <name evidence="2" type="ORF">DKT77_03150</name>
</gene>
<dbReference type="AlphaFoldDB" id="A0A2V2LF06"/>